<evidence type="ECO:0000256" key="7">
    <source>
        <dbReference type="ARBA" id="ARBA00022475"/>
    </source>
</evidence>
<comment type="catalytic activity">
    <reaction evidence="17 19">
        <text>alpha-ribazole + adenosylcob(III)inamide-GDP = adenosylcob(III)alamin + GMP + H(+)</text>
        <dbReference type="Rhea" id="RHEA:16049"/>
        <dbReference type="ChEBI" id="CHEBI:10329"/>
        <dbReference type="ChEBI" id="CHEBI:15378"/>
        <dbReference type="ChEBI" id="CHEBI:18408"/>
        <dbReference type="ChEBI" id="CHEBI:58115"/>
        <dbReference type="ChEBI" id="CHEBI:60487"/>
        <dbReference type="EC" id="2.7.8.26"/>
    </reaction>
</comment>
<comment type="function">
    <text evidence="14 19">Joins adenosylcobinamide-GDP and alpha-ribazole to generate adenosylcobalamin (Ado-cobalamin). Also synthesizes adenosylcobalamin 5'-phosphate from adenosylcobinamide-GDP and alpha-ribazole 5'-phosphate.</text>
</comment>
<dbReference type="Proteomes" id="UP001232992">
    <property type="component" value="Unassembled WGS sequence"/>
</dbReference>
<evidence type="ECO:0000256" key="2">
    <source>
        <dbReference type="ARBA" id="ARBA00004651"/>
    </source>
</evidence>
<keyword evidence="11 19" id="KW-0460">Magnesium</keyword>
<evidence type="ECO:0000256" key="15">
    <source>
        <dbReference type="ARBA" id="ARBA00032605"/>
    </source>
</evidence>
<feature type="transmembrane region" description="Helical" evidence="19">
    <location>
        <begin position="65"/>
        <end position="81"/>
    </location>
</feature>
<evidence type="ECO:0000256" key="18">
    <source>
        <dbReference type="ARBA" id="ARBA00049504"/>
    </source>
</evidence>
<dbReference type="GO" id="GO:0051073">
    <property type="term" value="F:adenosylcobinamide-GDP ribazoletransferase activity"/>
    <property type="evidence" value="ECO:0007669"/>
    <property type="project" value="UniProtKB-EC"/>
</dbReference>
<feature type="transmembrane region" description="Helical" evidence="19">
    <location>
        <begin position="203"/>
        <end position="221"/>
    </location>
</feature>
<dbReference type="HAMAP" id="MF_00719">
    <property type="entry name" value="CobS"/>
    <property type="match status" value="1"/>
</dbReference>
<evidence type="ECO:0000256" key="16">
    <source>
        <dbReference type="ARBA" id="ARBA00032853"/>
    </source>
</evidence>
<evidence type="ECO:0000256" key="11">
    <source>
        <dbReference type="ARBA" id="ARBA00022842"/>
    </source>
</evidence>
<evidence type="ECO:0000256" key="10">
    <source>
        <dbReference type="ARBA" id="ARBA00022692"/>
    </source>
</evidence>
<comment type="similarity">
    <text evidence="4 19">Belongs to the CobS family.</text>
</comment>
<dbReference type="PANTHER" id="PTHR34148">
    <property type="entry name" value="ADENOSYLCOBINAMIDE-GDP RIBAZOLETRANSFERASE"/>
    <property type="match status" value="1"/>
</dbReference>
<organism evidence="20 21">
    <name type="scientific">Roseofilum casamattae BLCC-M143</name>
    <dbReference type="NCBI Taxonomy" id="3022442"/>
    <lineage>
        <taxon>Bacteria</taxon>
        <taxon>Bacillati</taxon>
        <taxon>Cyanobacteriota</taxon>
        <taxon>Cyanophyceae</taxon>
        <taxon>Desertifilales</taxon>
        <taxon>Desertifilaceae</taxon>
        <taxon>Roseofilum</taxon>
        <taxon>Roseofilum casamattae</taxon>
    </lineage>
</organism>
<dbReference type="Pfam" id="PF02654">
    <property type="entry name" value="CobS"/>
    <property type="match status" value="1"/>
</dbReference>
<comment type="pathway">
    <text evidence="3 19">Cofactor biosynthesis; adenosylcobalamin biosynthesis; adenosylcobalamin from cob(II)yrinate a,c-diamide: step 7/7.</text>
</comment>
<comment type="catalytic activity">
    <reaction evidence="18 19">
        <text>alpha-ribazole 5'-phosphate + adenosylcob(III)inamide-GDP = adenosylcob(III)alamin 5'-phosphate + GMP + H(+)</text>
        <dbReference type="Rhea" id="RHEA:23560"/>
        <dbReference type="ChEBI" id="CHEBI:15378"/>
        <dbReference type="ChEBI" id="CHEBI:57918"/>
        <dbReference type="ChEBI" id="CHEBI:58115"/>
        <dbReference type="ChEBI" id="CHEBI:60487"/>
        <dbReference type="ChEBI" id="CHEBI:60493"/>
        <dbReference type="EC" id="2.7.8.26"/>
    </reaction>
</comment>
<name>A0ABT7BWN8_9CYAN</name>
<evidence type="ECO:0000256" key="1">
    <source>
        <dbReference type="ARBA" id="ARBA00001946"/>
    </source>
</evidence>
<keyword evidence="13 19" id="KW-0472">Membrane</keyword>
<keyword evidence="7 19" id="KW-1003">Cell membrane</keyword>
<evidence type="ECO:0000256" key="6">
    <source>
        <dbReference type="ARBA" id="ARBA00015850"/>
    </source>
</evidence>
<comment type="subcellular location">
    <subcellularLocation>
        <location evidence="2 19">Cell membrane</location>
        <topology evidence="2 19">Multi-pass membrane protein</topology>
    </subcellularLocation>
</comment>
<evidence type="ECO:0000313" key="20">
    <source>
        <dbReference type="EMBL" id="MDJ1183617.1"/>
    </source>
</evidence>
<evidence type="ECO:0000256" key="5">
    <source>
        <dbReference type="ARBA" id="ARBA00013200"/>
    </source>
</evidence>
<evidence type="ECO:0000256" key="17">
    <source>
        <dbReference type="ARBA" id="ARBA00048623"/>
    </source>
</evidence>
<evidence type="ECO:0000256" key="13">
    <source>
        <dbReference type="ARBA" id="ARBA00023136"/>
    </source>
</evidence>
<evidence type="ECO:0000256" key="9">
    <source>
        <dbReference type="ARBA" id="ARBA00022679"/>
    </source>
</evidence>
<dbReference type="NCBIfam" id="TIGR00317">
    <property type="entry name" value="cobS"/>
    <property type="match status" value="1"/>
</dbReference>
<sequence length="255" mass="27646">MLLKFLSTVGGAIVFYTCIPLPQSWPLEFAGIARIAPIIGIFIGGILGAIDAGLCVLGMPDPARSALIVTFWIGITGGLHLDGAMDTADGLATQDKERQLEVMSDSATGAFGAIAVAVILLLKTTAFLSLSTRHISIPIAVAGWARWGQLWAIFRYPYLKPTGKGAFHKKDVQSYTDILPSFSVLWTIAGIEIVLNPQMYIELLALTVGWMAIAIGTAHWFHRQLGGHTGDTYGAVVEWTETLGLIWATFFLHYR</sequence>
<keyword evidence="10 19" id="KW-0812">Transmembrane</keyword>
<dbReference type="InterPro" id="IPR003805">
    <property type="entry name" value="CobS"/>
</dbReference>
<dbReference type="PANTHER" id="PTHR34148:SF1">
    <property type="entry name" value="ADENOSYLCOBINAMIDE-GDP RIBAZOLETRANSFERASE"/>
    <property type="match status" value="1"/>
</dbReference>
<feature type="transmembrane region" description="Helical" evidence="19">
    <location>
        <begin position="110"/>
        <end position="130"/>
    </location>
</feature>
<feature type="transmembrane region" description="Helical" evidence="19">
    <location>
        <begin position="36"/>
        <end position="58"/>
    </location>
</feature>
<dbReference type="RefSeq" id="WP_283758270.1">
    <property type="nucleotide sequence ID" value="NZ_JAQOSQ010000009.1"/>
</dbReference>
<evidence type="ECO:0000256" key="12">
    <source>
        <dbReference type="ARBA" id="ARBA00022989"/>
    </source>
</evidence>
<accession>A0ABT7BWN8</accession>
<evidence type="ECO:0000256" key="4">
    <source>
        <dbReference type="ARBA" id="ARBA00010561"/>
    </source>
</evidence>
<evidence type="ECO:0000256" key="14">
    <source>
        <dbReference type="ARBA" id="ARBA00025228"/>
    </source>
</evidence>
<dbReference type="EC" id="2.7.8.26" evidence="5 19"/>
<keyword evidence="9 19" id="KW-0808">Transferase</keyword>
<feature type="transmembrane region" description="Helical" evidence="19">
    <location>
        <begin position="137"/>
        <end position="158"/>
    </location>
</feature>
<evidence type="ECO:0000256" key="3">
    <source>
        <dbReference type="ARBA" id="ARBA00004663"/>
    </source>
</evidence>
<feature type="transmembrane region" description="Helical" evidence="19">
    <location>
        <begin position="233"/>
        <end position="254"/>
    </location>
</feature>
<evidence type="ECO:0000256" key="19">
    <source>
        <dbReference type="HAMAP-Rule" id="MF_00719"/>
    </source>
</evidence>
<proteinExistence type="inferred from homology"/>
<protein>
    <recommendedName>
        <fullName evidence="6 19">Adenosylcobinamide-GDP ribazoletransferase</fullName>
        <ecNumber evidence="5 19">2.7.8.26</ecNumber>
    </recommendedName>
    <alternativeName>
        <fullName evidence="16 19">Cobalamin synthase</fullName>
    </alternativeName>
    <alternativeName>
        <fullName evidence="15 19">Cobalamin-5'-phosphate synthase</fullName>
    </alternativeName>
</protein>
<evidence type="ECO:0000256" key="8">
    <source>
        <dbReference type="ARBA" id="ARBA00022573"/>
    </source>
</evidence>
<keyword evidence="12 19" id="KW-1133">Transmembrane helix</keyword>
<keyword evidence="21" id="KW-1185">Reference proteome</keyword>
<keyword evidence="8 19" id="KW-0169">Cobalamin biosynthesis</keyword>
<reference evidence="20 21" key="1">
    <citation type="submission" date="2023-01" db="EMBL/GenBank/DDBJ databases">
        <title>Novel diversity within Roseofilum (Cyanobacteria; Desertifilaceae) from marine benthic mats with descriptions of four novel species.</title>
        <authorList>
            <person name="Wang Y."/>
            <person name="Berthold D.E."/>
            <person name="Hu J."/>
            <person name="Lefler F.W."/>
            <person name="Laughinghouse H.D. IV."/>
        </authorList>
    </citation>
    <scope>NUCLEOTIDE SEQUENCE [LARGE SCALE GENOMIC DNA]</scope>
    <source>
        <strain evidence="20 21">BLCC-M143</strain>
    </source>
</reference>
<comment type="caution">
    <text evidence="20">The sequence shown here is derived from an EMBL/GenBank/DDBJ whole genome shotgun (WGS) entry which is preliminary data.</text>
</comment>
<comment type="cofactor">
    <cofactor evidence="1 19">
        <name>Mg(2+)</name>
        <dbReference type="ChEBI" id="CHEBI:18420"/>
    </cofactor>
</comment>
<evidence type="ECO:0000313" key="21">
    <source>
        <dbReference type="Proteomes" id="UP001232992"/>
    </source>
</evidence>
<feature type="transmembrane region" description="Helical" evidence="19">
    <location>
        <begin position="178"/>
        <end position="196"/>
    </location>
</feature>
<gene>
    <name evidence="19 20" type="primary">cobS</name>
    <name evidence="20" type="ORF">PMH09_10440</name>
</gene>
<dbReference type="EMBL" id="JAQOSQ010000009">
    <property type="protein sequence ID" value="MDJ1183617.1"/>
    <property type="molecule type" value="Genomic_DNA"/>
</dbReference>